<organism evidence="6 7">
    <name type="scientific">Bemisia tabaci</name>
    <name type="common">Sweetpotato whitefly</name>
    <name type="synonym">Aleurodes tabaci</name>
    <dbReference type="NCBI Taxonomy" id="7038"/>
    <lineage>
        <taxon>Eukaryota</taxon>
        <taxon>Metazoa</taxon>
        <taxon>Ecdysozoa</taxon>
        <taxon>Arthropoda</taxon>
        <taxon>Hexapoda</taxon>
        <taxon>Insecta</taxon>
        <taxon>Pterygota</taxon>
        <taxon>Neoptera</taxon>
        <taxon>Paraneoptera</taxon>
        <taxon>Hemiptera</taxon>
        <taxon>Sternorrhyncha</taxon>
        <taxon>Aleyrodoidea</taxon>
        <taxon>Aleyrodidae</taxon>
        <taxon>Aleyrodinae</taxon>
        <taxon>Bemisia</taxon>
    </lineage>
</organism>
<proteinExistence type="inferred from homology"/>
<reference evidence="6" key="1">
    <citation type="submission" date="2021-12" db="EMBL/GenBank/DDBJ databases">
        <authorList>
            <person name="King R."/>
        </authorList>
    </citation>
    <scope>NUCLEOTIDE SEQUENCE</scope>
</reference>
<dbReference type="PANTHER" id="PTHR11731:SF135">
    <property type="entry name" value="INACTIVE DIPEPTIDYL PEPTIDASE 10-LIKE PROTEIN"/>
    <property type="match status" value="1"/>
</dbReference>
<feature type="domain" description="Dipeptidylpeptidase IV N-terminal" evidence="5">
    <location>
        <begin position="17"/>
        <end position="379"/>
    </location>
</feature>
<gene>
    <name evidence="6" type="ORF">BEMITA_LOCUS5176</name>
</gene>
<dbReference type="SUPFAM" id="SSF53474">
    <property type="entry name" value="alpha/beta-Hydrolases"/>
    <property type="match status" value="1"/>
</dbReference>
<dbReference type="Gene3D" id="2.140.10.30">
    <property type="entry name" value="Dipeptidylpeptidase IV, N-terminal domain"/>
    <property type="match status" value="2"/>
</dbReference>
<accession>A0A9P0EZW1</accession>
<dbReference type="GO" id="GO:0005886">
    <property type="term" value="C:plasma membrane"/>
    <property type="evidence" value="ECO:0007669"/>
    <property type="project" value="TreeGrafter"/>
</dbReference>
<dbReference type="FunFam" id="3.40.50.1820:FF:000003">
    <property type="entry name" value="Dipeptidyl peptidase 4"/>
    <property type="match status" value="1"/>
</dbReference>
<dbReference type="SUPFAM" id="SSF82171">
    <property type="entry name" value="DPP6 N-terminal domain-like"/>
    <property type="match status" value="1"/>
</dbReference>
<evidence type="ECO:0000313" key="6">
    <source>
        <dbReference type="EMBL" id="CAH0386009.1"/>
    </source>
</evidence>
<evidence type="ECO:0000256" key="3">
    <source>
        <dbReference type="ARBA" id="ARBA00072929"/>
    </source>
</evidence>
<dbReference type="PANTHER" id="PTHR11731">
    <property type="entry name" value="PROTEASE FAMILY S9B,C DIPEPTIDYL-PEPTIDASE IV-RELATED"/>
    <property type="match status" value="1"/>
</dbReference>
<keyword evidence="2" id="KW-0325">Glycoprotein</keyword>
<dbReference type="InterPro" id="IPR050278">
    <property type="entry name" value="Serine_Prot_S9B/DPPIV"/>
</dbReference>
<comment type="similarity">
    <text evidence="1">Belongs to the peptidase S9B family. DPPIV subfamily.</text>
</comment>
<dbReference type="Proteomes" id="UP001152759">
    <property type="component" value="Chromosome 3"/>
</dbReference>
<evidence type="ECO:0000259" key="5">
    <source>
        <dbReference type="Pfam" id="PF00930"/>
    </source>
</evidence>
<dbReference type="Pfam" id="PF00930">
    <property type="entry name" value="DPPIV_N"/>
    <property type="match status" value="1"/>
</dbReference>
<evidence type="ECO:0000259" key="4">
    <source>
        <dbReference type="Pfam" id="PF00326"/>
    </source>
</evidence>
<protein>
    <recommendedName>
        <fullName evidence="3">Venom dipeptidyl peptidase 4</fullName>
    </recommendedName>
</protein>
<dbReference type="GO" id="GO:0008236">
    <property type="term" value="F:serine-type peptidase activity"/>
    <property type="evidence" value="ECO:0007669"/>
    <property type="project" value="InterPro"/>
</dbReference>
<dbReference type="InterPro" id="IPR029058">
    <property type="entry name" value="AB_hydrolase_fold"/>
</dbReference>
<dbReference type="InterPro" id="IPR001375">
    <property type="entry name" value="Peptidase_S9_cat"/>
</dbReference>
<evidence type="ECO:0000256" key="2">
    <source>
        <dbReference type="ARBA" id="ARBA00023180"/>
    </source>
</evidence>
<dbReference type="InterPro" id="IPR002469">
    <property type="entry name" value="Peptidase_S9B_N"/>
</dbReference>
<evidence type="ECO:0000256" key="1">
    <source>
        <dbReference type="ARBA" id="ARBA00010036"/>
    </source>
</evidence>
<evidence type="ECO:0000313" key="7">
    <source>
        <dbReference type="Proteomes" id="UP001152759"/>
    </source>
</evidence>
<sequence length="760" mass="85493">MTNSTFRQLNAAEFYVSSDIKYVLLVSDAKQVYTNTRTAKYHVYEIATQSRTGLTPAISSTEDSDAVRLELVQWSPRGNALVFVYKHDIYYAPRARRSPPGAPLLRLTSNGSPTIRNGIPDWMYQEEIFKSGSGVWFSPDGRYLAYASFNDSLVGELKYPIYGMRTQYPHIEILRYPKAGTINPTATVWLVDLSSRDSAHVRFKKPTILENDPQEPYLINVAWSSNNKLAVVWLSRRQNLSVVQICSVNTASCEDSHTQRSEEGWLEPHGTIIFSPDGTGFMTLLPVLDGSAGYFTHVCHVNISTQVVTSVTHAQFVVTKLLSWDHENKLVYFEAAPYGRPGERHIYKVPDNTSSTSYPVIMCLTCPASEMNSTSTSSTTPNQASNETEPKLDLLETSIWRDDLVSGSLKFDKRKTETNTSIPTQKTNPCLFNRAHFSPNSKYYILECLGPGVPVVVLMDSIRNARLISLNNNSAIADRYAKMAIPQIKMFQVELESGFHAQVKLLLPPGLKEYEEMTFPLVLHVGGQPGDQFVNERWEVDWDTYLASKRNFIVARIDGRGAGFQGSQMTQQIYRRVGSVDVEDQLAVITYLKDNLKFIDRNRISVWGKGYGGFLATMILAHEGSVFKSGIAIAPIANFAHYQSFWTERIMGTPNVTDNYRGYEESDLTRKIGTLGEKRLLIIHGSADQSVSYEQSMLLSRALTNEDILFDQMTYPDEGNSLSGVQLHMLRSMEAFLDECFGPMNLEEWEEGIGFLSFAQ</sequence>
<feature type="domain" description="Peptidase S9 prolyl oligopeptidase catalytic" evidence="4">
    <location>
        <begin position="538"/>
        <end position="742"/>
    </location>
</feature>
<dbReference type="GO" id="GO:0006508">
    <property type="term" value="P:proteolysis"/>
    <property type="evidence" value="ECO:0007669"/>
    <property type="project" value="InterPro"/>
</dbReference>
<dbReference type="Pfam" id="PF00326">
    <property type="entry name" value="Peptidase_S9"/>
    <property type="match status" value="1"/>
</dbReference>
<name>A0A9P0EZW1_BEMTA</name>
<keyword evidence="7" id="KW-1185">Reference proteome</keyword>
<dbReference type="Gene3D" id="3.40.50.1820">
    <property type="entry name" value="alpha/beta hydrolase"/>
    <property type="match status" value="1"/>
</dbReference>
<dbReference type="AlphaFoldDB" id="A0A9P0EZW1"/>
<dbReference type="EMBL" id="OU963864">
    <property type="protein sequence ID" value="CAH0386009.1"/>
    <property type="molecule type" value="Genomic_DNA"/>
</dbReference>